<gene>
    <name evidence="9" type="ORF">GGD56_006412</name>
</gene>
<evidence type="ECO:0000256" key="3">
    <source>
        <dbReference type="ARBA" id="ARBA00012753"/>
    </source>
</evidence>
<keyword evidence="10" id="KW-1185">Reference proteome</keyword>
<comment type="caution">
    <text evidence="9">The sequence shown here is derived from an EMBL/GenBank/DDBJ whole genome shotgun (WGS) entry which is preliminary data.</text>
</comment>
<evidence type="ECO:0000256" key="1">
    <source>
        <dbReference type="ARBA" id="ARBA00001933"/>
    </source>
</evidence>
<dbReference type="Proteomes" id="UP000551353">
    <property type="component" value="Unassembled WGS sequence"/>
</dbReference>
<evidence type="ECO:0000256" key="5">
    <source>
        <dbReference type="ARBA" id="ARBA00022679"/>
    </source>
</evidence>
<keyword evidence="4 9" id="KW-0032">Aminotransferase</keyword>
<dbReference type="EC" id="2.6.1.1" evidence="3"/>
<comment type="cofactor">
    <cofactor evidence="1">
        <name>pyridoxal 5'-phosphate</name>
        <dbReference type="ChEBI" id="CHEBI:597326"/>
    </cofactor>
</comment>
<dbReference type="Pfam" id="PF00155">
    <property type="entry name" value="Aminotran_1_2"/>
    <property type="match status" value="1"/>
</dbReference>
<protein>
    <recommendedName>
        <fullName evidence="3">aspartate transaminase</fullName>
        <ecNumber evidence="3">2.6.1.1</ecNumber>
    </recommendedName>
</protein>
<evidence type="ECO:0000256" key="4">
    <source>
        <dbReference type="ARBA" id="ARBA00022576"/>
    </source>
</evidence>
<evidence type="ECO:0000256" key="6">
    <source>
        <dbReference type="ARBA" id="ARBA00022898"/>
    </source>
</evidence>
<dbReference type="EMBL" id="JACIFX010000014">
    <property type="protein sequence ID" value="MBB4232515.1"/>
    <property type="molecule type" value="Genomic_DNA"/>
</dbReference>
<comment type="catalytic activity">
    <reaction evidence="7">
        <text>L-aspartate + 2-oxoglutarate = oxaloacetate + L-glutamate</text>
        <dbReference type="Rhea" id="RHEA:21824"/>
        <dbReference type="ChEBI" id="CHEBI:16452"/>
        <dbReference type="ChEBI" id="CHEBI:16810"/>
        <dbReference type="ChEBI" id="CHEBI:29985"/>
        <dbReference type="ChEBI" id="CHEBI:29991"/>
        <dbReference type="EC" id="2.6.1.1"/>
    </reaction>
</comment>
<dbReference type="Gene3D" id="3.90.1150.10">
    <property type="entry name" value="Aspartate Aminotransferase, domain 1"/>
    <property type="match status" value="1"/>
</dbReference>
<dbReference type="InterPro" id="IPR015424">
    <property type="entry name" value="PyrdxlP-dep_Trfase"/>
</dbReference>
<dbReference type="SUPFAM" id="SSF53383">
    <property type="entry name" value="PLP-dependent transferases"/>
    <property type="match status" value="1"/>
</dbReference>
<evidence type="ECO:0000256" key="2">
    <source>
        <dbReference type="ARBA" id="ARBA00007441"/>
    </source>
</evidence>
<organism evidence="9 10">
    <name type="scientific">Rhizobium mongolense</name>
    <dbReference type="NCBI Taxonomy" id="57676"/>
    <lineage>
        <taxon>Bacteria</taxon>
        <taxon>Pseudomonadati</taxon>
        <taxon>Pseudomonadota</taxon>
        <taxon>Alphaproteobacteria</taxon>
        <taxon>Hyphomicrobiales</taxon>
        <taxon>Rhizobiaceae</taxon>
        <taxon>Rhizobium/Agrobacterium group</taxon>
        <taxon>Rhizobium</taxon>
    </lineage>
</organism>
<evidence type="ECO:0000259" key="8">
    <source>
        <dbReference type="Pfam" id="PF00155"/>
    </source>
</evidence>
<dbReference type="InterPro" id="IPR004839">
    <property type="entry name" value="Aminotransferase_I/II_large"/>
</dbReference>
<evidence type="ECO:0000313" key="10">
    <source>
        <dbReference type="Proteomes" id="UP000551353"/>
    </source>
</evidence>
<accession>A0ABR6IX69</accession>
<dbReference type="GO" id="GO:0004069">
    <property type="term" value="F:L-aspartate:2-oxoglutarate aminotransferase activity"/>
    <property type="evidence" value="ECO:0007669"/>
    <property type="project" value="UniProtKB-EC"/>
</dbReference>
<dbReference type="PANTHER" id="PTHR46383">
    <property type="entry name" value="ASPARTATE AMINOTRANSFERASE"/>
    <property type="match status" value="1"/>
</dbReference>
<keyword evidence="5 9" id="KW-0808">Transferase</keyword>
<evidence type="ECO:0000313" key="9">
    <source>
        <dbReference type="EMBL" id="MBB4232515.1"/>
    </source>
</evidence>
<dbReference type="InterPro" id="IPR050596">
    <property type="entry name" value="AspAT/PAT-like"/>
</dbReference>
<dbReference type="InterPro" id="IPR015422">
    <property type="entry name" value="PyrdxlP-dep_Trfase_small"/>
</dbReference>
<comment type="similarity">
    <text evidence="2">Belongs to the class-I pyridoxal-phosphate-dependent aminotransferase family.</text>
</comment>
<name>A0ABR6IX69_9HYPH</name>
<keyword evidence="6" id="KW-0663">Pyridoxal phosphate</keyword>
<proteinExistence type="inferred from homology"/>
<dbReference type="Gene3D" id="3.40.640.10">
    <property type="entry name" value="Type I PLP-dependent aspartate aminotransferase-like (Major domain)"/>
    <property type="match status" value="1"/>
</dbReference>
<reference evidence="9 10" key="1">
    <citation type="submission" date="2020-08" db="EMBL/GenBank/DDBJ databases">
        <title>Genomic Encyclopedia of Type Strains, Phase IV (KMG-V): Genome sequencing to study the core and pangenomes of soil and plant-associated prokaryotes.</title>
        <authorList>
            <person name="Whitman W."/>
        </authorList>
    </citation>
    <scope>NUCLEOTIDE SEQUENCE [LARGE SCALE GENOMIC DNA]</scope>
    <source>
        <strain evidence="9 10">SEMIA 4087</strain>
    </source>
</reference>
<dbReference type="RefSeq" id="WP_051154560.1">
    <property type="nucleotide sequence ID" value="NZ_JACIFX010000014.1"/>
</dbReference>
<feature type="domain" description="Aminotransferase class I/classII large" evidence="8">
    <location>
        <begin position="8"/>
        <end position="148"/>
    </location>
</feature>
<dbReference type="InterPro" id="IPR015421">
    <property type="entry name" value="PyrdxlP-dep_Trfase_major"/>
</dbReference>
<dbReference type="PANTHER" id="PTHR46383:SF1">
    <property type="entry name" value="ASPARTATE AMINOTRANSFERASE"/>
    <property type="match status" value="1"/>
</dbReference>
<evidence type="ECO:0000256" key="7">
    <source>
        <dbReference type="ARBA" id="ARBA00049185"/>
    </source>
</evidence>
<sequence length="157" mass="17205">MYSPRPWLTGWRIGYLAGSKVFISAVKAQQSHTTSNPNVIAQHAVRAHLERGDGSYERQLRAEIASSRQQGMKILSSLERVPTPRARGGFYYLDLSDLLHPVLSNGPTRTAYDVVYALLSQAGVVGGSGTAFGDPMGLRLSYRIPIDQLEIWSCTPG</sequence>